<proteinExistence type="predicted"/>
<feature type="compositionally biased region" description="Basic and acidic residues" evidence="1">
    <location>
        <begin position="24"/>
        <end position="40"/>
    </location>
</feature>
<name>A0A0A8YT41_ARUDO</name>
<protein>
    <submittedName>
        <fullName evidence="2">Uncharacterized protein</fullName>
    </submittedName>
</protein>
<sequence length="40" mass="4199">MGSRLAARPLGSLSACSSLRSRSANREAGGREESRTVCFA</sequence>
<feature type="region of interest" description="Disordered" evidence="1">
    <location>
        <begin position="19"/>
        <end position="40"/>
    </location>
</feature>
<evidence type="ECO:0000256" key="1">
    <source>
        <dbReference type="SAM" id="MobiDB-lite"/>
    </source>
</evidence>
<reference evidence="2" key="2">
    <citation type="journal article" date="2015" name="Data Brief">
        <title>Shoot transcriptome of the giant reed, Arundo donax.</title>
        <authorList>
            <person name="Barrero R.A."/>
            <person name="Guerrero F.D."/>
            <person name="Moolhuijzen P."/>
            <person name="Goolsby J.A."/>
            <person name="Tidwell J."/>
            <person name="Bellgard S.E."/>
            <person name="Bellgard M.I."/>
        </authorList>
    </citation>
    <scope>NUCLEOTIDE SEQUENCE</scope>
    <source>
        <tissue evidence="2">Shoot tissue taken approximately 20 cm above the soil surface</tissue>
    </source>
</reference>
<accession>A0A0A8YT41</accession>
<reference evidence="2" key="1">
    <citation type="submission" date="2014-09" db="EMBL/GenBank/DDBJ databases">
        <authorList>
            <person name="Magalhaes I.L.F."/>
            <person name="Oliveira U."/>
            <person name="Santos F.R."/>
            <person name="Vidigal T.H.D.A."/>
            <person name="Brescovit A.D."/>
            <person name="Santos A.J."/>
        </authorList>
    </citation>
    <scope>NUCLEOTIDE SEQUENCE</scope>
    <source>
        <tissue evidence="2">Shoot tissue taken approximately 20 cm above the soil surface</tissue>
    </source>
</reference>
<dbReference type="EMBL" id="GBRH01268149">
    <property type="protein sequence ID" value="JAD29746.1"/>
    <property type="molecule type" value="Transcribed_RNA"/>
</dbReference>
<dbReference type="AlphaFoldDB" id="A0A0A8YT41"/>
<organism evidence="2">
    <name type="scientific">Arundo donax</name>
    <name type="common">Giant reed</name>
    <name type="synonym">Donax arundinaceus</name>
    <dbReference type="NCBI Taxonomy" id="35708"/>
    <lineage>
        <taxon>Eukaryota</taxon>
        <taxon>Viridiplantae</taxon>
        <taxon>Streptophyta</taxon>
        <taxon>Embryophyta</taxon>
        <taxon>Tracheophyta</taxon>
        <taxon>Spermatophyta</taxon>
        <taxon>Magnoliopsida</taxon>
        <taxon>Liliopsida</taxon>
        <taxon>Poales</taxon>
        <taxon>Poaceae</taxon>
        <taxon>PACMAD clade</taxon>
        <taxon>Arundinoideae</taxon>
        <taxon>Arundineae</taxon>
        <taxon>Arundo</taxon>
    </lineage>
</organism>
<evidence type="ECO:0000313" key="2">
    <source>
        <dbReference type="EMBL" id="JAD29746.1"/>
    </source>
</evidence>